<evidence type="ECO:0000256" key="6">
    <source>
        <dbReference type="ARBA" id="ARBA00037818"/>
    </source>
</evidence>
<dbReference type="Gene3D" id="2.60.40.10">
    <property type="entry name" value="Immunoglobulins"/>
    <property type="match status" value="1"/>
</dbReference>
<feature type="compositionally biased region" description="Low complexity" evidence="8">
    <location>
        <begin position="34"/>
        <end position="51"/>
    </location>
</feature>
<dbReference type="GO" id="GO:0005856">
    <property type="term" value="C:cytoskeleton"/>
    <property type="evidence" value="ECO:0007669"/>
    <property type="project" value="UniProtKB-SubCell"/>
</dbReference>
<dbReference type="InterPro" id="IPR013783">
    <property type="entry name" value="Ig-like_fold"/>
</dbReference>
<evidence type="ECO:0000256" key="3">
    <source>
        <dbReference type="ARBA" id="ARBA00023212"/>
    </source>
</evidence>
<comment type="subcellular location">
    <subcellularLocation>
        <location evidence="6">Cell projection</location>
        <location evidence="6">Pseudopodium</location>
    </subcellularLocation>
    <subcellularLocation>
        <location evidence="1">Cytoplasm</location>
        <location evidence="1">Cytoskeleton</location>
    </subcellularLocation>
</comment>
<dbReference type="InterPro" id="IPR000535">
    <property type="entry name" value="MSP_dom"/>
</dbReference>
<dbReference type="PROSITE" id="PS50202">
    <property type="entry name" value="MSP"/>
    <property type="match status" value="1"/>
</dbReference>
<evidence type="ECO:0000256" key="5">
    <source>
        <dbReference type="ARBA" id="ARBA00037744"/>
    </source>
</evidence>
<evidence type="ECO:0000313" key="11">
    <source>
        <dbReference type="WBParaSite" id="Pan_g15403.t1"/>
    </source>
</evidence>
<keyword evidence="10" id="KW-1185">Reference proteome</keyword>
<proteinExistence type="predicted"/>
<dbReference type="Pfam" id="PF00635">
    <property type="entry name" value="Motile_Sperm"/>
    <property type="match status" value="1"/>
</dbReference>
<feature type="domain" description="MSP" evidence="9">
    <location>
        <begin position="106"/>
        <end position="217"/>
    </location>
</feature>
<evidence type="ECO:0000313" key="10">
    <source>
        <dbReference type="Proteomes" id="UP000492821"/>
    </source>
</evidence>
<dbReference type="PANTHER" id="PTHR22920:SF7">
    <property type="entry name" value="MSP DOMAIN-CONTAINING PROTEIN-RELATED"/>
    <property type="match status" value="1"/>
</dbReference>
<accession>A0A7E4V1D3</accession>
<dbReference type="InterPro" id="IPR051155">
    <property type="entry name" value="Nematode_MSP"/>
</dbReference>
<name>A0A7E4V1D3_PANRE</name>
<keyword evidence="2" id="KW-0963">Cytoplasm</keyword>
<evidence type="ECO:0000256" key="7">
    <source>
        <dbReference type="RuleBase" id="RU003425"/>
    </source>
</evidence>
<dbReference type="GO" id="GO:0031143">
    <property type="term" value="C:pseudopodium"/>
    <property type="evidence" value="ECO:0007669"/>
    <property type="project" value="UniProtKB-SubCell"/>
</dbReference>
<organism evidence="10 11">
    <name type="scientific">Panagrellus redivivus</name>
    <name type="common">Microworm</name>
    <dbReference type="NCBI Taxonomy" id="6233"/>
    <lineage>
        <taxon>Eukaryota</taxon>
        <taxon>Metazoa</taxon>
        <taxon>Ecdysozoa</taxon>
        <taxon>Nematoda</taxon>
        <taxon>Chromadorea</taxon>
        <taxon>Rhabditida</taxon>
        <taxon>Tylenchina</taxon>
        <taxon>Panagrolaimomorpha</taxon>
        <taxon>Panagrolaimoidea</taxon>
        <taxon>Panagrolaimidae</taxon>
        <taxon>Panagrellus</taxon>
    </lineage>
</organism>
<keyword evidence="3 7" id="KW-0206">Cytoskeleton</keyword>
<dbReference type="Proteomes" id="UP000492821">
    <property type="component" value="Unassembled WGS sequence"/>
</dbReference>
<comment type="function">
    <text evidence="5 7">Central component in molecular interactions underlying sperm crawling. Forms an extensive filament system that extends from sperm villipoda, along the leading edge of the pseudopod.</text>
</comment>
<dbReference type="SUPFAM" id="SSF49354">
    <property type="entry name" value="PapD-like"/>
    <property type="match status" value="1"/>
</dbReference>
<dbReference type="WBParaSite" id="Pan_g15403.t1">
    <property type="protein sequence ID" value="Pan_g15403.t1"/>
    <property type="gene ID" value="Pan_g15403"/>
</dbReference>
<keyword evidence="4" id="KW-0966">Cell projection</keyword>
<reference evidence="11" key="2">
    <citation type="submission" date="2020-10" db="UniProtKB">
        <authorList>
            <consortium name="WormBaseParasite"/>
        </authorList>
    </citation>
    <scope>IDENTIFICATION</scope>
</reference>
<dbReference type="InterPro" id="IPR008962">
    <property type="entry name" value="PapD-like_sf"/>
</dbReference>
<evidence type="ECO:0000256" key="1">
    <source>
        <dbReference type="ARBA" id="ARBA00004245"/>
    </source>
</evidence>
<evidence type="ECO:0000256" key="8">
    <source>
        <dbReference type="SAM" id="MobiDB-lite"/>
    </source>
</evidence>
<sequence>MGVAQRAESVIGEFMLIPLLRVFGFPFCLESPSTDPDMASSSSTPTATADTNSKTSIPAPANRITLTEQHVAQLYAEIDKVRSRRRSSFTARRLSDASTIPSIRPGMTISPSTKIVYNAPFDEEDVCKVKITNTGDRRVGWAIKISNSKHAIIDPPSGLLEPCASLLVAVIREPMRKKKAIRDDVLMMTWVVASDGTGQPNQFGLSGCVKLLVEYNE</sequence>
<reference evidence="10" key="1">
    <citation type="journal article" date="2013" name="Genetics">
        <title>The draft genome and transcriptome of Panagrellus redivivus are shaped by the harsh demands of a free-living lifestyle.</title>
        <authorList>
            <person name="Srinivasan J."/>
            <person name="Dillman A.R."/>
            <person name="Macchietto M.G."/>
            <person name="Heikkinen L."/>
            <person name="Lakso M."/>
            <person name="Fracchia K.M."/>
            <person name="Antoshechkin I."/>
            <person name="Mortazavi A."/>
            <person name="Wong G."/>
            <person name="Sternberg P.W."/>
        </authorList>
    </citation>
    <scope>NUCLEOTIDE SEQUENCE [LARGE SCALE GENOMIC DNA]</scope>
    <source>
        <strain evidence="10">MT8872</strain>
    </source>
</reference>
<dbReference type="PANTHER" id="PTHR22920">
    <property type="entry name" value="MAJOR SPERM PROTEIN"/>
    <property type="match status" value="1"/>
</dbReference>
<protein>
    <recommendedName>
        <fullName evidence="7">Major sperm protein</fullName>
    </recommendedName>
</protein>
<dbReference type="AlphaFoldDB" id="A0A7E4V1D3"/>
<evidence type="ECO:0000256" key="4">
    <source>
        <dbReference type="ARBA" id="ARBA00023273"/>
    </source>
</evidence>
<feature type="region of interest" description="Disordered" evidence="8">
    <location>
        <begin position="34"/>
        <end position="61"/>
    </location>
</feature>
<evidence type="ECO:0000259" key="9">
    <source>
        <dbReference type="PROSITE" id="PS50202"/>
    </source>
</evidence>
<evidence type="ECO:0000256" key="2">
    <source>
        <dbReference type="ARBA" id="ARBA00022490"/>
    </source>
</evidence>